<proteinExistence type="predicted"/>
<feature type="transmembrane region" description="Helical" evidence="1">
    <location>
        <begin position="235"/>
        <end position="258"/>
    </location>
</feature>
<dbReference type="AlphaFoldDB" id="A0A2M7CIZ8"/>
<gene>
    <name evidence="2" type="ORF">COS38_00770</name>
</gene>
<feature type="transmembrane region" description="Helical" evidence="1">
    <location>
        <begin position="186"/>
        <end position="202"/>
    </location>
</feature>
<feature type="transmembrane region" description="Helical" evidence="1">
    <location>
        <begin position="300"/>
        <end position="324"/>
    </location>
</feature>
<feature type="transmembrane region" description="Helical" evidence="1">
    <location>
        <begin position="137"/>
        <end position="157"/>
    </location>
</feature>
<dbReference type="EMBL" id="PEUM01000021">
    <property type="protein sequence ID" value="PIV25599.1"/>
    <property type="molecule type" value="Genomic_DNA"/>
</dbReference>
<feature type="transmembrane region" description="Helical" evidence="1">
    <location>
        <begin position="208"/>
        <end position="223"/>
    </location>
</feature>
<evidence type="ECO:0000313" key="2">
    <source>
        <dbReference type="EMBL" id="PIV25599.1"/>
    </source>
</evidence>
<keyword evidence="1" id="KW-1133">Transmembrane helix</keyword>
<evidence type="ECO:0000256" key="1">
    <source>
        <dbReference type="SAM" id="Phobius"/>
    </source>
</evidence>
<reference evidence="3" key="1">
    <citation type="submission" date="2017-09" db="EMBL/GenBank/DDBJ databases">
        <title>Depth-based differentiation of microbial function through sediment-hosted aquifers and enrichment of novel symbionts in the deep terrestrial subsurface.</title>
        <authorList>
            <person name="Probst A.J."/>
            <person name="Ladd B."/>
            <person name="Jarett J.K."/>
            <person name="Geller-Mcgrath D.E."/>
            <person name="Sieber C.M.K."/>
            <person name="Emerson J.B."/>
            <person name="Anantharaman K."/>
            <person name="Thomas B.C."/>
            <person name="Malmstrom R."/>
            <person name="Stieglmeier M."/>
            <person name="Klingl A."/>
            <person name="Woyke T."/>
            <person name="Ryan C.M."/>
            <person name="Banfield J.F."/>
        </authorList>
    </citation>
    <scope>NUCLEOTIDE SEQUENCE [LARGE SCALE GENOMIC DNA]</scope>
</reference>
<dbReference type="Proteomes" id="UP000229966">
    <property type="component" value="Unassembled WGS sequence"/>
</dbReference>
<feature type="transmembrane region" description="Helical" evidence="1">
    <location>
        <begin position="12"/>
        <end position="35"/>
    </location>
</feature>
<keyword evidence="1" id="KW-0472">Membrane</keyword>
<organism evidence="2 3">
    <name type="scientific">Candidatus Berkelbacteria bacterium CG03_land_8_20_14_0_80_40_36</name>
    <dbReference type="NCBI Taxonomy" id="1974509"/>
    <lineage>
        <taxon>Bacteria</taxon>
        <taxon>Candidatus Berkelbacteria</taxon>
    </lineage>
</organism>
<feature type="transmembrane region" description="Helical" evidence="1">
    <location>
        <begin position="107"/>
        <end position="125"/>
    </location>
</feature>
<comment type="caution">
    <text evidence="2">The sequence shown here is derived from an EMBL/GenBank/DDBJ whole genome shotgun (WGS) entry which is preliminary data.</text>
</comment>
<sequence>MKLAQKNKHKIVFLEGVLLFALLVIIFTYPLILHITDSIPGKNDYTDGPMFLWNLWWVKESLLHFNSPFYTTMIFAPQSANLSLHTLTLSLGFICLPLTLILKNFLLVGNLIIFASFGLTGFFTYKLLKLLFKSTIAAYFSACYLALHPFIISHLYAGHYNLIQIWTIPAFYWIWFTKFNNWQIKSLWLMLVAGLSFGLALFTHTQTGLWLVFFVALFIYWIIENKANISLVVKTAFKGLIFLLGPLVATMGYIYLMIYASPIRPDLEWGALTKKTAFQHLLLDNIGDKATFNGGNFTQIVFPSFITQISWIGLIALIGTFIILDKITKDIEFRTYFIGNTTLKLKKIKLIKSE</sequence>
<evidence type="ECO:0000313" key="3">
    <source>
        <dbReference type="Proteomes" id="UP000229966"/>
    </source>
</evidence>
<keyword evidence="1" id="KW-0812">Transmembrane</keyword>
<feature type="transmembrane region" description="Helical" evidence="1">
    <location>
        <begin position="163"/>
        <end position="179"/>
    </location>
</feature>
<protein>
    <recommendedName>
        <fullName evidence="4">Glycosyltransferase RgtA/B/C/D-like domain-containing protein</fullName>
    </recommendedName>
</protein>
<evidence type="ECO:0008006" key="4">
    <source>
        <dbReference type="Google" id="ProtNLM"/>
    </source>
</evidence>
<name>A0A2M7CIZ8_9BACT</name>
<accession>A0A2M7CIZ8</accession>